<feature type="region of interest" description="Disordered" evidence="1">
    <location>
        <begin position="1"/>
        <end position="24"/>
    </location>
</feature>
<dbReference type="AlphaFoldDB" id="A0A4S2MRQ8"/>
<organism evidence="2 3">
    <name type="scientific">Ascodesmis nigricans</name>
    <dbReference type="NCBI Taxonomy" id="341454"/>
    <lineage>
        <taxon>Eukaryota</taxon>
        <taxon>Fungi</taxon>
        <taxon>Dikarya</taxon>
        <taxon>Ascomycota</taxon>
        <taxon>Pezizomycotina</taxon>
        <taxon>Pezizomycetes</taxon>
        <taxon>Pezizales</taxon>
        <taxon>Ascodesmidaceae</taxon>
        <taxon>Ascodesmis</taxon>
    </lineage>
</organism>
<reference evidence="2 3" key="1">
    <citation type="submission" date="2019-04" db="EMBL/GenBank/DDBJ databases">
        <title>Comparative genomics and transcriptomics to analyze fruiting body development in filamentous ascomycetes.</title>
        <authorList>
            <consortium name="DOE Joint Genome Institute"/>
            <person name="Lutkenhaus R."/>
            <person name="Traeger S."/>
            <person name="Breuer J."/>
            <person name="Kuo A."/>
            <person name="Lipzen A."/>
            <person name="Pangilinan J."/>
            <person name="Dilworth D."/>
            <person name="Sandor L."/>
            <person name="Poggeler S."/>
            <person name="Barry K."/>
            <person name="Grigoriev I.V."/>
            <person name="Nowrousian M."/>
        </authorList>
    </citation>
    <scope>NUCLEOTIDE SEQUENCE [LARGE SCALE GENOMIC DNA]</scope>
    <source>
        <strain evidence="2 3">CBS 389.68</strain>
    </source>
</reference>
<keyword evidence="3" id="KW-1185">Reference proteome</keyword>
<accession>A0A4S2MRQ8</accession>
<name>A0A4S2MRQ8_9PEZI</name>
<evidence type="ECO:0000313" key="3">
    <source>
        <dbReference type="Proteomes" id="UP000298138"/>
    </source>
</evidence>
<sequence length="314" mass="34114">MEPCEEKSPKRFRAATGGGQAGQSVDLSHCRQHLELGAEIGLVSRLHGTVDKGVDLLALPVGEGVEGQGVWSLSISSKRRSFPSTCSIGSGRLPRNISPQRFSQRLRNLSFPSNSPGSRRPRHGNAANRCIRILHGIQAGRLERGFCMDDGFSSPRLRAPEASTPSTPDSGGFAFQNKTHEWLLFQLACTVHVCVETSLATLLASGVTIHAVEENPGRGAGVVELSLSVFIGVFECEERKHGDELDDEGRLPCRRVRSAGEEERAGERVRGQTNSDEITNLKLASNQPVMTNDKQIGRRLTHPLGFCEDANVKT</sequence>
<dbReference type="InParanoid" id="A0A4S2MRQ8"/>
<evidence type="ECO:0000313" key="2">
    <source>
        <dbReference type="EMBL" id="TGZ78799.1"/>
    </source>
</evidence>
<dbReference type="EMBL" id="ML220137">
    <property type="protein sequence ID" value="TGZ78799.1"/>
    <property type="molecule type" value="Genomic_DNA"/>
</dbReference>
<gene>
    <name evidence="2" type="ORF">EX30DRAFT_127116</name>
</gene>
<protein>
    <submittedName>
        <fullName evidence="2">Uncharacterized protein</fullName>
    </submittedName>
</protein>
<dbReference type="Proteomes" id="UP000298138">
    <property type="component" value="Unassembled WGS sequence"/>
</dbReference>
<evidence type="ECO:0000256" key="1">
    <source>
        <dbReference type="SAM" id="MobiDB-lite"/>
    </source>
</evidence>
<proteinExistence type="predicted"/>